<accession>A0A1H7LID3</accession>
<keyword evidence="1" id="KW-0812">Transmembrane</keyword>
<feature type="transmembrane region" description="Helical" evidence="1">
    <location>
        <begin position="111"/>
        <end position="139"/>
    </location>
</feature>
<proteinExistence type="predicted"/>
<feature type="transmembrane region" description="Helical" evidence="1">
    <location>
        <begin position="48"/>
        <end position="75"/>
    </location>
</feature>
<feature type="transmembrane region" description="Helical" evidence="1">
    <location>
        <begin position="151"/>
        <end position="172"/>
    </location>
</feature>
<sequence>MTGQSKFNRSPASGRTYALTRIALLTSLVSVGRLTFSFIPNVQPMTVLLICITFYYGWKMGLTVALLSVLITNLYLGMGPWTVAQIGGFTALILLSHVFKDSHRNTPLIFLQIYVAFLGILYGLVVSVIQAPVIGWNILLPYYLSGLSYDLLHAAGNAVFFPILYQACMRVFKMADTSALKKRSTQKKGETNE</sequence>
<dbReference type="EMBL" id="FNZU01000009">
    <property type="protein sequence ID" value="SEK98670.1"/>
    <property type="molecule type" value="Genomic_DNA"/>
</dbReference>
<name>A0A1H7LID3_9LACT</name>
<gene>
    <name evidence="2" type="ORF">SAMN04488099_10991</name>
</gene>
<reference evidence="3" key="1">
    <citation type="submission" date="2016-10" db="EMBL/GenBank/DDBJ databases">
        <authorList>
            <person name="Varghese N."/>
            <person name="Submissions S."/>
        </authorList>
    </citation>
    <scope>NUCLEOTIDE SEQUENCE [LARGE SCALE GENOMIC DNA]</scope>
    <source>
        <strain evidence="3">DSM 19183</strain>
    </source>
</reference>
<evidence type="ECO:0008006" key="4">
    <source>
        <dbReference type="Google" id="ProtNLM"/>
    </source>
</evidence>
<keyword evidence="1" id="KW-1133">Transmembrane helix</keyword>
<dbReference type="OrthoDB" id="5198189at2"/>
<protein>
    <recommendedName>
        <fullName evidence="4">Energy-coupling factor transport system substrate-specific component</fullName>
    </recommendedName>
</protein>
<dbReference type="AlphaFoldDB" id="A0A1H7LID3"/>
<keyword evidence="3" id="KW-1185">Reference proteome</keyword>
<organism evidence="2 3">
    <name type="scientific">Alkalibacterium pelagium</name>
    <dbReference type="NCBI Taxonomy" id="426702"/>
    <lineage>
        <taxon>Bacteria</taxon>
        <taxon>Bacillati</taxon>
        <taxon>Bacillota</taxon>
        <taxon>Bacilli</taxon>
        <taxon>Lactobacillales</taxon>
        <taxon>Carnobacteriaceae</taxon>
        <taxon>Alkalibacterium</taxon>
    </lineage>
</organism>
<dbReference type="STRING" id="426702.SAMN04488099_10991"/>
<keyword evidence="1" id="KW-0472">Membrane</keyword>
<evidence type="ECO:0000313" key="3">
    <source>
        <dbReference type="Proteomes" id="UP000199081"/>
    </source>
</evidence>
<evidence type="ECO:0000256" key="1">
    <source>
        <dbReference type="SAM" id="Phobius"/>
    </source>
</evidence>
<dbReference type="RefSeq" id="WP_091481477.1">
    <property type="nucleotide sequence ID" value="NZ_BJYC01000011.1"/>
</dbReference>
<evidence type="ECO:0000313" key="2">
    <source>
        <dbReference type="EMBL" id="SEK98670.1"/>
    </source>
</evidence>
<dbReference type="Gene3D" id="1.10.1760.20">
    <property type="match status" value="1"/>
</dbReference>
<feature type="transmembrane region" description="Helical" evidence="1">
    <location>
        <begin position="81"/>
        <end position="99"/>
    </location>
</feature>
<dbReference type="Proteomes" id="UP000199081">
    <property type="component" value="Unassembled WGS sequence"/>
</dbReference>